<comment type="caution">
    <text evidence="1">The sequence shown here is derived from an EMBL/GenBank/DDBJ whole genome shotgun (WGS) entry which is preliminary data.</text>
</comment>
<dbReference type="AlphaFoldDB" id="A0AAV4Q9T9"/>
<reference evidence="1 2" key="1">
    <citation type="submission" date="2021-06" db="EMBL/GenBank/DDBJ databases">
        <title>Caerostris extrusa draft genome.</title>
        <authorList>
            <person name="Kono N."/>
            <person name="Arakawa K."/>
        </authorList>
    </citation>
    <scope>NUCLEOTIDE SEQUENCE [LARGE SCALE GENOMIC DNA]</scope>
</reference>
<accession>A0AAV4Q9T9</accession>
<organism evidence="1 2">
    <name type="scientific">Caerostris extrusa</name>
    <name type="common">Bark spider</name>
    <name type="synonym">Caerostris bankana</name>
    <dbReference type="NCBI Taxonomy" id="172846"/>
    <lineage>
        <taxon>Eukaryota</taxon>
        <taxon>Metazoa</taxon>
        <taxon>Ecdysozoa</taxon>
        <taxon>Arthropoda</taxon>
        <taxon>Chelicerata</taxon>
        <taxon>Arachnida</taxon>
        <taxon>Araneae</taxon>
        <taxon>Araneomorphae</taxon>
        <taxon>Entelegynae</taxon>
        <taxon>Araneoidea</taxon>
        <taxon>Araneidae</taxon>
        <taxon>Caerostris</taxon>
    </lineage>
</organism>
<name>A0AAV4Q9T9_CAEEX</name>
<keyword evidence="2" id="KW-1185">Reference proteome</keyword>
<dbReference type="Proteomes" id="UP001054945">
    <property type="component" value="Unassembled WGS sequence"/>
</dbReference>
<gene>
    <name evidence="1" type="ORF">CEXT_704931</name>
</gene>
<evidence type="ECO:0000313" key="2">
    <source>
        <dbReference type="Proteomes" id="UP001054945"/>
    </source>
</evidence>
<sequence length="77" mass="8134">MKPGFRQLASSNDESVEAASLSGTLFVECATGTLLPNKTRMCPIAPASFALNMYASVFTASYLFLCSYTCAPSSGTH</sequence>
<proteinExistence type="predicted"/>
<evidence type="ECO:0000313" key="1">
    <source>
        <dbReference type="EMBL" id="GIY04158.1"/>
    </source>
</evidence>
<dbReference type="EMBL" id="BPLR01005676">
    <property type="protein sequence ID" value="GIY04158.1"/>
    <property type="molecule type" value="Genomic_DNA"/>
</dbReference>
<protein>
    <submittedName>
        <fullName evidence="1">Uncharacterized protein</fullName>
    </submittedName>
</protein>